<accession>A0A7D5T462</accession>
<keyword evidence="1" id="KW-0472">Membrane</keyword>
<dbReference type="OrthoDB" id="275761at2157"/>
<dbReference type="GeneID" id="56082232"/>
<sequence>MNKTDFFQALTLWFVVLIFLQTASADFGGPLEPVIAIVAIGLTYLIPLYLLIEAGAKLADD</sequence>
<protein>
    <submittedName>
        <fullName evidence="2">Uncharacterized protein</fullName>
    </submittedName>
</protein>
<keyword evidence="1" id="KW-0812">Transmembrane</keyword>
<dbReference type="KEGG" id="hpel:HZS54_06545"/>
<dbReference type="EMBL" id="CP058909">
    <property type="protein sequence ID" value="QLH81308.1"/>
    <property type="molecule type" value="Genomic_DNA"/>
</dbReference>
<organism evidence="2 3">
    <name type="scientific">Halosimplex pelagicum</name>
    <dbReference type="NCBI Taxonomy" id="869886"/>
    <lineage>
        <taxon>Archaea</taxon>
        <taxon>Methanobacteriati</taxon>
        <taxon>Methanobacteriota</taxon>
        <taxon>Stenosarchaea group</taxon>
        <taxon>Halobacteria</taxon>
        <taxon>Halobacteriales</taxon>
        <taxon>Haloarculaceae</taxon>
        <taxon>Halosimplex</taxon>
    </lineage>
</organism>
<keyword evidence="3" id="KW-1185">Reference proteome</keyword>
<dbReference type="RefSeq" id="WP_179921172.1">
    <property type="nucleotide sequence ID" value="NZ_CP058909.1"/>
</dbReference>
<proteinExistence type="predicted"/>
<name>A0A7D5T462_9EURY</name>
<dbReference type="AlphaFoldDB" id="A0A7D5T462"/>
<reference evidence="2 3" key="1">
    <citation type="submission" date="2020-07" db="EMBL/GenBank/DDBJ databases">
        <title>Halosimplex litoreum sp. nov. and Halosimplex rubrum sp. nov., isolated from different salt environments.</title>
        <authorList>
            <person name="Cui H."/>
        </authorList>
    </citation>
    <scope>NUCLEOTIDE SEQUENCE [LARGE SCALE GENOMIC DNA]</scope>
    <source>
        <strain evidence="2 3">R2</strain>
    </source>
</reference>
<feature type="transmembrane region" description="Helical" evidence="1">
    <location>
        <begin position="35"/>
        <end position="52"/>
    </location>
</feature>
<evidence type="ECO:0000313" key="3">
    <source>
        <dbReference type="Proteomes" id="UP000509346"/>
    </source>
</evidence>
<keyword evidence="1" id="KW-1133">Transmembrane helix</keyword>
<dbReference type="Proteomes" id="UP000509346">
    <property type="component" value="Chromosome"/>
</dbReference>
<evidence type="ECO:0000313" key="2">
    <source>
        <dbReference type="EMBL" id="QLH81308.1"/>
    </source>
</evidence>
<gene>
    <name evidence="2" type="ORF">HZS54_06545</name>
</gene>
<evidence type="ECO:0000256" key="1">
    <source>
        <dbReference type="SAM" id="Phobius"/>
    </source>
</evidence>